<proteinExistence type="predicted"/>
<dbReference type="AlphaFoldDB" id="A0A5J5CLM8"/>
<keyword evidence="2" id="KW-1185">Reference proteome</keyword>
<protein>
    <submittedName>
        <fullName evidence="1">Uncharacterized protein</fullName>
    </submittedName>
</protein>
<dbReference type="EMBL" id="VOFY01000021">
    <property type="protein sequence ID" value="KAA8581653.1"/>
    <property type="molecule type" value="Genomic_DNA"/>
</dbReference>
<evidence type="ECO:0000313" key="1">
    <source>
        <dbReference type="EMBL" id="KAA8581653.1"/>
    </source>
</evidence>
<name>A0A5J5CLM8_9PERO</name>
<dbReference type="Proteomes" id="UP000327493">
    <property type="component" value="Chromosome 21"/>
</dbReference>
<gene>
    <name evidence="1" type="ORF">FQN60_003234</name>
</gene>
<reference evidence="1 2" key="1">
    <citation type="submission" date="2019-08" db="EMBL/GenBank/DDBJ databases">
        <title>A chromosome-level genome assembly, high-density linkage maps, and genome scans reveal the genomic architecture of hybrid incompatibilities underlying speciation via character displacement in darters (Percidae: Etheostominae).</title>
        <authorList>
            <person name="Moran R.L."/>
            <person name="Catchen J.M."/>
            <person name="Fuller R.C."/>
        </authorList>
    </citation>
    <scope>NUCLEOTIDE SEQUENCE [LARGE SCALE GENOMIC DNA]</scope>
    <source>
        <strain evidence="1">EspeVRDwgs_2016</strain>
        <tissue evidence="1">Muscle</tissue>
    </source>
</reference>
<organism evidence="1 2">
    <name type="scientific">Etheostoma spectabile</name>
    <name type="common">orangethroat darter</name>
    <dbReference type="NCBI Taxonomy" id="54343"/>
    <lineage>
        <taxon>Eukaryota</taxon>
        <taxon>Metazoa</taxon>
        <taxon>Chordata</taxon>
        <taxon>Craniata</taxon>
        <taxon>Vertebrata</taxon>
        <taxon>Euteleostomi</taxon>
        <taxon>Actinopterygii</taxon>
        <taxon>Neopterygii</taxon>
        <taxon>Teleostei</taxon>
        <taxon>Neoteleostei</taxon>
        <taxon>Acanthomorphata</taxon>
        <taxon>Eupercaria</taxon>
        <taxon>Perciformes</taxon>
        <taxon>Percoidei</taxon>
        <taxon>Percidae</taxon>
        <taxon>Etheostomatinae</taxon>
        <taxon>Etheostoma</taxon>
    </lineage>
</organism>
<sequence length="51" mass="5718">MHLTLDDKTGHRCCVISDSGFRLRKTEEVCPVRRPQIVLRSTGGCKEGMVT</sequence>
<evidence type="ECO:0000313" key="2">
    <source>
        <dbReference type="Proteomes" id="UP000327493"/>
    </source>
</evidence>
<comment type="caution">
    <text evidence="1">The sequence shown here is derived from an EMBL/GenBank/DDBJ whole genome shotgun (WGS) entry which is preliminary data.</text>
</comment>
<accession>A0A5J5CLM8</accession>